<proteinExistence type="predicted"/>
<dbReference type="Proteomes" id="UP001524473">
    <property type="component" value="Unassembled WGS sequence"/>
</dbReference>
<dbReference type="Pfam" id="PF05164">
    <property type="entry name" value="ZapA"/>
    <property type="match status" value="1"/>
</dbReference>
<dbReference type="InterPro" id="IPR036192">
    <property type="entry name" value="Cell_div_ZapA-like_sf"/>
</dbReference>
<dbReference type="InterPro" id="IPR053712">
    <property type="entry name" value="Bac_CellDiv_Activator"/>
</dbReference>
<dbReference type="SUPFAM" id="SSF102829">
    <property type="entry name" value="Cell division protein ZapA-like"/>
    <property type="match status" value="1"/>
</dbReference>
<dbReference type="Gene3D" id="6.10.250.790">
    <property type="match status" value="1"/>
</dbReference>
<dbReference type="GeneID" id="90530952"/>
<gene>
    <name evidence="2" type="ORF">NE695_03090</name>
</gene>
<reference evidence="2 3" key="1">
    <citation type="submission" date="2022-06" db="EMBL/GenBank/DDBJ databases">
        <title>Isolation of gut microbiota from human fecal samples.</title>
        <authorList>
            <person name="Pamer E.G."/>
            <person name="Barat B."/>
            <person name="Waligurski E."/>
            <person name="Medina S."/>
            <person name="Paddock L."/>
            <person name="Mostad J."/>
        </authorList>
    </citation>
    <scope>NUCLEOTIDE SEQUENCE [LARGE SCALE GENOMIC DNA]</scope>
    <source>
        <strain evidence="2 3">DFI.9.73</strain>
    </source>
</reference>
<evidence type="ECO:0008006" key="4">
    <source>
        <dbReference type="Google" id="ProtNLM"/>
    </source>
</evidence>
<sequence length="302" mass="33930">MEKKRIRLEINGVVCGLITQETEEYMQALAAEVGEMMKEIQSASPFITREAAALTAALSYCDDAKKNGKRAAELSDRVEELEVEAEIWQEDQEKLLQEAKASPQDPETQRRLSLLEEENAGLKAAAQDARELAETISRLAAENASLKETAVENGGTEELQRLKRENEALKSASQAGSEGGAQDMAALEEQLDKLREEKQALEEANLRAELEKTQFRQAAERVAEEARQLKRRAEEQMRQAEERVRLLEEKANGSMAQSGEKQPADPSGMRERTAQSAQKKMRNPLRHEEMEQQGLVSFFEKK</sequence>
<protein>
    <recommendedName>
        <fullName evidence="4">Cell division protein ZapA</fullName>
    </recommendedName>
</protein>
<evidence type="ECO:0000313" key="3">
    <source>
        <dbReference type="Proteomes" id="UP001524473"/>
    </source>
</evidence>
<feature type="region of interest" description="Disordered" evidence="1">
    <location>
        <begin position="245"/>
        <end position="302"/>
    </location>
</feature>
<accession>A0ABT1RW45</accession>
<dbReference type="RefSeq" id="WP_066859824.1">
    <property type="nucleotide sequence ID" value="NZ_CABKVV010000008.1"/>
</dbReference>
<keyword evidence="3" id="KW-1185">Reference proteome</keyword>
<comment type="caution">
    <text evidence="2">The sequence shown here is derived from an EMBL/GenBank/DDBJ whole genome shotgun (WGS) entry which is preliminary data.</text>
</comment>
<evidence type="ECO:0000313" key="2">
    <source>
        <dbReference type="EMBL" id="MCQ4838899.1"/>
    </source>
</evidence>
<dbReference type="EMBL" id="JANFZH010000005">
    <property type="protein sequence ID" value="MCQ4838899.1"/>
    <property type="molecule type" value="Genomic_DNA"/>
</dbReference>
<dbReference type="InterPro" id="IPR007838">
    <property type="entry name" value="Cell_div_ZapA-like"/>
</dbReference>
<organism evidence="2 3">
    <name type="scientific">Neglectibacter timonensis</name>
    <dbReference type="NCBI Taxonomy" id="1776382"/>
    <lineage>
        <taxon>Bacteria</taxon>
        <taxon>Bacillati</taxon>
        <taxon>Bacillota</taxon>
        <taxon>Clostridia</taxon>
        <taxon>Eubacteriales</taxon>
        <taxon>Oscillospiraceae</taxon>
        <taxon>Neglectibacter</taxon>
    </lineage>
</organism>
<name>A0ABT1RW45_9FIRM</name>
<evidence type="ECO:0000256" key="1">
    <source>
        <dbReference type="SAM" id="MobiDB-lite"/>
    </source>
</evidence>